<dbReference type="InterPro" id="IPR003495">
    <property type="entry name" value="CobW/HypB/UreG_nucleotide-bd"/>
</dbReference>
<reference evidence="2" key="1">
    <citation type="submission" date="2018-06" db="EMBL/GenBank/DDBJ databases">
        <authorList>
            <person name="Zhirakovskaya E."/>
        </authorList>
    </citation>
    <scope>NUCLEOTIDE SEQUENCE</scope>
</reference>
<dbReference type="GO" id="GO:0005737">
    <property type="term" value="C:cytoplasm"/>
    <property type="evidence" value="ECO:0007669"/>
    <property type="project" value="TreeGrafter"/>
</dbReference>
<dbReference type="PANTHER" id="PTHR13748">
    <property type="entry name" value="COBW-RELATED"/>
    <property type="match status" value="1"/>
</dbReference>
<dbReference type="Pfam" id="PF02492">
    <property type="entry name" value="cobW"/>
    <property type="match status" value="1"/>
</dbReference>
<dbReference type="PANTHER" id="PTHR13748:SF46">
    <property type="entry name" value="ZINC CHAPERONE YEIR"/>
    <property type="match status" value="1"/>
</dbReference>
<gene>
    <name evidence="2" type="ORF">MNBD_GAMMA12-2782</name>
</gene>
<evidence type="ECO:0000313" key="2">
    <source>
        <dbReference type="EMBL" id="VAW75321.1"/>
    </source>
</evidence>
<dbReference type="InterPro" id="IPR027417">
    <property type="entry name" value="P-loop_NTPase"/>
</dbReference>
<organism evidence="2">
    <name type="scientific">hydrothermal vent metagenome</name>
    <dbReference type="NCBI Taxonomy" id="652676"/>
    <lineage>
        <taxon>unclassified sequences</taxon>
        <taxon>metagenomes</taxon>
        <taxon>ecological metagenomes</taxon>
    </lineage>
</organism>
<name>A0A3B0Y6T7_9ZZZZ</name>
<accession>A0A3B0Y6T7</accession>
<dbReference type="SUPFAM" id="SSF52540">
    <property type="entry name" value="P-loop containing nucleoside triphosphate hydrolases"/>
    <property type="match status" value="1"/>
</dbReference>
<dbReference type="InterPro" id="IPR051316">
    <property type="entry name" value="Zinc-reg_GTPase_activator"/>
</dbReference>
<feature type="domain" description="CobW/HypB/UreG nucleotide-binding" evidence="1">
    <location>
        <begin position="11"/>
        <end position="181"/>
    </location>
</feature>
<dbReference type="EMBL" id="UOFL01000079">
    <property type="protein sequence ID" value="VAW75321.1"/>
    <property type="molecule type" value="Genomic_DNA"/>
</dbReference>
<dbReference type="Gene3D" id="3.40.50.300">
    <property type="entry name" value="P-loop containing nucleotide triphosphate hydrolases"/>
    <property type="match status" value="1"/>
</dbReference>
<dbReference type="CDD" id="cd03112">
    <property type="entry name" value="CobW-like"/>
    <property type="match status" value="1"/>
</dbReference>
<dbReference type="AlphaFoldDB" id="A0A3B0Y6T7"/>
<protein>
    <submittedName>
        <fullName evidence="2">Metal chaperone, involved in Zn homeostasis, GTPase of COG0523 family</fullName>
    </submittedName>
</protein>
<proteinExistence type="predicted"/>
<evidence type="ECO:0000259" key="1">
    <source>
        <dbReference type="Pfam" id="PF02492"/>
    </source>
</evidence>
<sequence length="301" mass="33844">MKNPIVNVSTNIITGFLGVGKTTAILNLINSKPEHERWAILINEAGKVGVDGSVISQTGVYTKQISGGCMCCASGLPMQAAITRLLRESRPDRLIIEPSGIGHPRKIQKTLCIPEYLGVLNLKANICLVDPRHLNDLRYRDSQMFLDQISVADILVANKIDLCSSENISDFENFSQQQNFSASQIKTTSFAALNAQWLDLPHNIRAHRVLSTMPDPVEYFTESKQFPDHYVFSEQMLCRWIKQLQITRVKAIVKTEKGVLLFNCVESTISISVVEQFTSNRIELISQRRLEHDIWSGLESQ</sequence>